<protein>
    <submittedName>
        <fullName evidence="2">Cyclic nucleotide-binding domain-containing protein</fullName>
    </submittedName>
</protein>
<dbReference type="Pfam" id="PF19307">
    <property type="entry name" value="SrpI-like"/>
    <property type="match status" value="1"/>
</dbReference>
<dbReference type="PANTHER" id="PTHR24567:SF26">
    <property type="entry name" value="REGULATORY PROTEIN YEIL"/>
    <property type="match status" value="1"/>
</dbReference>
<name>A0A6G9XTS6_NOCBR</name>
<dbReference type="InterPro" id="IPR000595">
    <property type="entry name" value="cNMP-bd_dom"/>
</dbReference>
<dbReference type="GO" id="GO:0003700">
    <property type="term" value="F:DNA-binding transcription factor activity"/>
    <property type="evidence" value="ECO:0007669"/>
    <property type="project" value="TreeGrafter"/>
</dbReference>
<dbReference type="EMBL" id="CP046171">
    <property type="protein sequence ID" value="QIS04305.1"/>
    <property type="molecule type" value="Genomic_DNA"/>
</dbReference>
<dbReference type="AlphaFoldDB" id="A0A6G9XTS6"/>
<dbReference type="CDD" id="cd00038">
    <property type="entry name" value="CAP_ED"/>
    <property type="match status" value="1"/>
</dbReference>
<dbReference type="SMART" id="SM00100">
    <property type="entry name" value="cNMP"/>
    <property type="match status" value="1"/>
</dbReference>
<evidence type="ECO:0000313" key="3">
    <source>
        <dbReference type="Proteomes" id="UP000501705"/>
    </source>
</evidence>
<sequence length="470" mass="52110">MTTVRDSDRVYIPRTDAQALSTLGARALADTTKTAPQMAGITDRWLLDQLPWVEAVGGVYRVNRRRTLRRSRGRVAFVEAPAGDIQVVPESLTEIPVLHGYGDLDVLRMLAGRCRPRAVPSGEVIVEQGQEVRFALAVVHGRLERTVTDSYGIPQLVGILTDGDHLGDEALLQDEPIWSATVRATTESTVVVIPWDEFLDVFQDHADLRQHITTFMTNSSLRVNAKGEAVIDVTSGHEGEPLISQTYVEYEVAPREYELSLAQSVLRVHTRVQDLYNDPMNQFDEQLRLVVEEIRERGEWELINNRDFGLLHNVEHNQRISTGSGPPTPGDIDSILEICRDASHMFGHPKAISAFRRECNRCGLVPDVIRVHDRPVTAWAGIPFFPCPHMPITDSQSTSIIAFRAGADDQGVVGLHQTGMPDEYDDGIAVRFMGVDDHAIASYLVTGYFSVAVLVPDAIAMLEHVDVGIV</sequence>
<dbReference type="InterPro" id="IPR050397">
    <property type="entry name" value="Env_Response_Regulators"/>
</dbReference>
<dbReference type="InterPro" id="IPR049817">
    <property type="entry name" value="Encap_f2b"/>
</dbReference>
<dbReference type="InterPro" id="IPR045641">
    <property type="entry name" value="SrpI-like"/>
</dbReference>
<dbReference type="InterPro" id="IPR014710">
    <property type="entry name" value="RmlC-like_jellyroll"/>
</dbReference>
<dbReference type="SUPFAM" id="SSF51206">
    <property type="entry name" value="cAMP-binding domain-like"/>
    <property type="match status" value="1"/>
</dbReference>
<reference evidence="2 3" key="1">
    <citation type="journal article" date="2019" name="ACS Chem. Biol.">
        <title>Identification and Mobilization of a Cryptic Antibiotic Biosynthesis Gene Locus from a Human-Pathogenic Nocardia Isolate.</title>
        <authorList>
            <person name="Herisse M."/>
            <person name="Ishida K."/>
            <person name="Porter J.L."/>
            <person name="Howden B."/>
            <person name="Hertweck C."/>
            <person name="Stinear T.P."/>
            <person name="Pidot S.J."/>
        </authorList>
    </citation>
    <scope>NUCLEOTIDE SEQUENCE [LARGE SCALE GENOMIC DNA]</scope>
    <source>
        <strain evidence="2 3">AUSMDU00024985</strain>
    </source>
</reference>
<accession>A0A6G9XTS6</accession>
<dbReference type="PANTHER" id="PTHR24567">
    <property type="entry name" value="CRP FAMILY TRANSCRIPTIONAL REGULATORY PROTEIN"/>
    <property type="match status" value="1"/>
</dbReference>
<dbReference type="RefSeq" id="WP_167463424.1">
    <property type="nucleotide sequence ID" value="NZ_CP046171.1"/>
</dbReference>
<dbReference type="PROSITE" id="PS50042">
    <property type="entry name" value="CNMP_BINDING_3"/>
    <property type="match status" value="1"/>
</dbReference>
<dbReference type="Pfam" id="PF00027">
    <property type="entry name" value="cNMP_binding"/>
    <property type="match status" value="1"/>
</dbReference>
<evidence type="ECO:0000259" key="1">
    <source>
        <dbReference type="PROSITE" id="PS50042"/>
    </source>
</evidence>
<dbReference type="NCBIfam" id="NF041163">
    <property type="entry name" value="encap_f2b"/>
    <property type="match status" value="1"/>
</dbReference>
<dbReference type="Gene3D" id="2.60.120.10">
    <property type="entry name" value="Jelly Rolls"/>
    <property type="match status" value="1"/>
</dbReference>
<dbReference type="Proteomes" id="UP000501705">
    <property type="component" value="Chromosome"/>
</dbReference>
<organism evidence="2 3">
    <name type="scientific">Nocardia brasiliensis</name>
    <dbReference type="NCBI Taxonomy" id="37326"/>
    <lineage>
        <taxon>Bacteria</taxon>
        <taxon>Bacillati</taxon>
        <taxon>Actinomycetota</taxon>
        <taxon>Actinomycetes</taxon>
        <taxon>Mycobacteriales</taxon>
        <taxon>Nocardiaceae</taxon>
        <taxon>Nocardia</taxon>
    </lineage>
</organism>
<evidence type="ECO:0000313" key="2">
    <source>
        <dbReference type="EMBL" id="QIS04305.1"/>
    </source>
</evidence>
<dbReference type="GO" id="GO:0005829">
    <property type="term" value="C:cytosol"/>
    <property type="evidence" value="ECO:0007669"/>
    <property type="project" value="TreeGrafter"/>
</dbReference>
<dbReference type="InterPro" id="IPR018490">
    <property type="entry name" value="cNMP-bd_dom_sf"/>
</dbReference>
<gene>
    <name evidence="2" type="ORF">F5X71_19965</name>
</gene>
<proteinExistence type="predicted"/>
<feature type="domain" description="Cyclic nucleotide-binding" evidence="1">
    <location>
        <begin position="116"/>
        <end position="219"/>
    </location>
</feature>